<accession>A0A1W2TST0</accession>
<keyword evidence="6" id="KW-0472">Membrane</keyword>
<dbReference type="GO" id="GO:0016787">
    <property type="term" value="F:hydrolase activity"/>
    <property type="evidence" value="ECO:0007669"/>
    <property type="project" value="UniProtKB-KW"/>
</dbReference>
<comment type="subcellular location">
    <subcellularLocation>
        <location evidence="2">Endoplasmic reticulum</location>
    </subcellularLocation>
    <subcellularLocation>
        <location evidence="3">Membrane</location>
    </subcellularLocation>
    <subcellularLocation>
        <location evidence="1">Mitochondrion</location>
    </subcellularLocation>
</comment>
<evidence type="ECO:0000256" key="5">
    <source>
        <dbReference type="ARBA" id="ARBA00023128"/>
    </source>
</evidence>
<evidence type="ECO:0000256" key="4">
    <source>
        <dbReference type="ARBA" id="ARBA00022824"/>
    </source>
</evidence>
<evidence type="ECO:0000256" key="2">
    <source>
        <dbReference type="ARBA" id="ARBA00004240"/>
    </source>
</evidence>
<dbReference type="InterPro" id="IPR052374">
    <property type="entry name" value="SERAC1"/>
</dbReference>
<evidence type="ECO:0000256" key="3">
    <source>
        <dbReference type="ARBA" id="ARBA00004370"/>
    </source>
</evidence>
<dbReference type="InterPro" id="IPR029058">
    <property type="entry name" value="AB_hydrolase_fold"/>
</dbReference>
<keyword evidence="5" id="KW-0496">Mitochondrion</keyword>
<dbReference type="AlphaFoldDB" id="A0A1W2TST0"/>
<dbReference type="Proteomes" id="UP000054516">
    <property type="component" value="Unassembled WGS sequence"/>
</dbReference>
<proteinExistence type="predicted"/>
<evidence type="ECO:0000313" key="9">
    <source>
        <dbReference type="Proteomes" id="UP000054516"/>
    </source>
</evidence>
<dbReference type="PANTHER" id="PTHR48182">
    <property type="entry name" value="PROTEIN SERAC1"/>
    <property type="match status" value="1"/>
</dbReference>
<reference evidence="8" key="1">
    <citation type="submission" date="2016-03" db="EMBL/GenBank/DDBJ databases">
        <title>Draft genome sequence of Rosellinia necatrix.</title>
        <authorList>
            <person name="Kanematsu S."/>
        </authorList>
    </citation>
    <scope>NUCLEOTIDE SEQUENCE [LARGE SCALE GENOMIC DNA]</scope>
    <source>
        <strain evidence="8">W97</strain>
    </source>
</reference>
<feature type="region of interest" description="Disordered" evidence="7">
    <location>
        <begin position="56"/>
        <end position="93"/>
    </location>
</feature>
<dbReference type="PANTHER" id="PTHR48182:SF2">
    <property type="entry name" value="PROTEIN SERAC1"/>
    <property type="match status" value="1"/>
</dbReference>
<keyword evidence="8" id="KW-0378">Hydrolase</keyword>
<dbReference type="OMA" id="TARIITW"/>
<evidence type="ECO:0000256" key="7">
    <source>
        <dbReference type="SAM" id="MobiDB-lite"/>
    </source>
</evidence>
<protein>
    <submittedName>
        <fullName evidence="8">Putative alpha beta-hydrolase</fullName>
    </submittedName>
</protein>
<evidence type="ECO:0000313" key="8">
    <source>
        <dbReference type="EMBL" id="GAP91608.1"/>
    </source>
</evidence>
<name>A0A1W2TST0_ROSNE</name>
<dbReference type="GO" id="GO:0005739">
    <property type="term" value="C:mitochondrion"/>
    <property type="evidence" value="ECO:0007669"/>
    <property type="project" value="UniProtKB-SubCell"/>
</dbReference>
<dbReference type="Gene3D" id="3.40.50.1820">
    <property type="entry name" value="alpha/beta hydrolase"/>
    <property type="match status" value="1"/>
</dbReference>
<dbReference type="GO" id="GO:0005783">
    <property type="term" value="C:endoplasmic reticulum"/>
    <property type="evidence" value="ECO:0007669"/>
    <property type="project" value="UniProtKB-SubCell"/>
</dbReference>
<dbReference type="SUPFAM" id="SSF53474">
    <property type="entry name" value="alpha/beta-Hydrolases"/>
    <property type="match status" value="1"/>
</dbReference>
<evidence type="ECO:0000256" key="6">
    <source>
        <dbReference type="ARBA" id="ARBA00023136"/>
    </source>
</evidence>
<keyword evidence="9" id="KW-1185">Reference proteome</keyword>
<keyword evidence="4" id="KW-0256">Endoplasmic reticulum</keyword>
<sequence>MDASTVVNTTTAAKATMVAKAVTVRDLGLTVLADPAGATVDIMFIHGLQGHPRTTWLYSSPDGKSEKPKKSIFSRLSKSRKKPESQVTEETEETKPLEAFWPLDILPRDFPHARIMTYGYDSNITHWFKGPAMQLDIDQYGESLLNTMEAGRRGNPHRPLILIAHNLGGLILKDSLRRAKNTREERFKNVYKSIAALLFFRTPHRGGSYVELGLTVRKFAHLAGLNTNERILRSLSFNSTFARVLEEEFAHVLTDLKPRLFVFQEGLGLTGFRPLSGKVVEDVSSVLDVGEQKDTIVADHINMCRFSGADDDGYIKVKAALGLVMSEILPRPTSRQGMVPV</sequence>
<dbReference type="OrthoDB" id="194358at2759"/>
<evidence type="ECO:0000256" key="1">
    <source>
        <dbReference type="ARBA" id="ARBA00004173"/>
    </source>
</evidence>
<dbReference type="EMBL" id="DF977509">
    <property type="protein sequence ID" value="GAP91608.1"/>
    <property type="molecule type" value="Genomic_DNA"/>
</dbReference>
<gene>
    <name evidence="8" type="ORF">SAMD00023353_6400440</name>
</gene>
<dbReference type="STRING" id="77044.A0A1W2TST0"/>
<dbReference type="GO" id="GO:0016020">
    <property type="term" value="C:membrane"/>
    <property type="evidence" value="ECO:0007669"/>
    <property type="project" value="UniProtKB-SubCell"/>
</dbReference>
<organism evidence="8">
    <name type="scientific">Rosellinia necatrix</name>
    <name type="common">White root-rot fungus</name>
    <dbReference type="NCBI Taxonomy" id="77044"/>
    <lineage>
        <taxon>Eukaryota</taxon>
        <taxon>Fungi</taxon>
        <taxon>Dikarya</taxon>
        <taxon>Ascomycota</taxon>
        <taxon>Pezizomycotina</taxon>
        <taxon>Sordariomycetes</taxon>
        <taxon>Xylariomycetidae</taxon>
        <taxon>Xylariales</taxon>
        <taxon>Xylariaceae</taxon>
        <taxon>Rosellinia</taxon>
    </lineage>
</organism>